<dbReference type="Proteomes" id="UP000095038">
    <property type="component" value="Unassembled WGS sequence"/>
</dbReference>
<proteinExistence type="inferred from homology"/>
<sequence>MAVQKITWEEVGATSSNALLSPAYKSNGHVFASGHVGADDNNEFPPDVTEQTHLAIKSLEKTLIAAGSNLSKVLKVLLFVANPKGAAAVNKVYAQYFTTQPARSCVVVGFPNNQILVELECVAEYDDLDKLAKL</sequence>
<gene>
    <name evidence="2" type="ORF">ASCRUDRAFT_77265</name>
</gene>
<name>A0A1D2VBW1_9ASCO</name>
<dbReference type="PANTHER" id="PTHR11803">
    <property type="entry name" value="2-IMINOBUTANOATE/2-IMINOPROPANOATE DEAMINASE RIDA"/>
    <property type="match status" value="1"/>
</dbReference>
<dbReference type="SUPFAM" id="SSF55298">
    <property type="entry name" value="YjgF-like"/>
    <property type="match status" value="1"/>
</dbReference>
<dbReference type="Pfam" id="PF01042">
    <property type="entry name" value="Ribonuc_L-PSP"/>
    <property type="match status" value="1"/>
</dbReference>
<dbReference type="GeneID" id="30967429"/>
<evidence type="ECO:0000313" key="3">
    <source>
        <dbReference type="Proteomes" id="UP000095038"/>
    </source>
</evidence>
<evidence type="ECO:0000313" key="2">
    <source>
        <dbReference type="EMBL" id="ODV59178.1"/>
    </source>
</evidence>
<comment type="similarity">
    <text evidence="1">Belongs to the RutC family.</text>
</comment>
<dbReference type="OrthoDB" id="309640at2759"/>
<dbReference type="EMBL" id="KV454487">
    <property type="protein sequence ID" value="ODV59178.1"/>
    <property type="molecule type" value="Genomic_DNA"/>
</dbReference>
<protein>
    <submittedName>
        <fullName evidence="2">YjgF-like protein</fullName>
    </submittedName>
</protein>
<dbReference type="RefSeq" id="XP_020045485.1">
    <property type="nucleotide sequence ID" value="XM_020193793.1"/>
</dbReference>
<evidence type="ECO:0000256" key="1">
    <source>
        <dbReference type="ARBA" id="ARBA00010552"/>
    </source>
</evidence>
<reference evidence="3" key="1">
    <citation type="submission" date="2016-05" db="EMBL/GenBank/DDBJ databases">
        <title>Comparative genomics of biotechnologically important yeasts.</title>
        <authorList>
            <consortium name="DOE Joint Genome Institute"/>
            <person name="Riley R."/>
            <person name="Haridas S."/>
            <person name="Wolfe K.H."/>
            <person name="Lopes M.R."/>
            <person name="Hittinger C.T."/>
            <person name="Goker M."/>
            <person name="Salamov A."/>
            <person name="Wisecaver J."/>
            <person name="Long T.M."/>
            <person name="Aerts A.L."/>
            <person name="Barry K."/>
            <person name="Choi C."/>
            <person name="Clum A."/>
            <person name="Coughlan A.Y."/>
            <person name="Deshpande S."/>
            <person name="Douglass A.P."/>
            <person name="Hanson S.J."/>
            <person name="Klenk H.-P."/>
            <person name="Labutti K."/>
            <person name="Lapidus A."/>
            <person name="Lindquist E."/>
            <person name="Lipzen A."/>
            <person name="Meier-Kolthoff J.P."/>
            <person name="Ohm R.A."/>
            <person name="Otillar R.P."/>
            <person name="Pangilinan J."/>
            <person name="Peng Y."/>
            <person name="Rokas A."/>
            <person name="Rosa C.A."/>
            <person name="Scheuner C."/>
            <person name="Sibirny A.A."/>
            <person name="Slot J.C."/>
            <person name="Stielow J.B."/>
            <person name="Sun H."/>
            <person name="Kurtzman C.P."/>
            <person name="Blackwell M."/>
            <person name="Grigoriev I.V."/>
            <person name="Jeffries T.W."/>
        </authorList>
    </citation>
    <scope>NUCLEOTIDE SEQUENCE [LARGE SCALE GENOMIC DNA]</scope>
    <source>
        <strain evidence="3">DSM 1968</strain>
    </source>
</reference>
<dbReference type="PANTHER" id="PTHR11803:SF58">
    <property type="entry name" value="PROTEIN HMF1-RELATED"/>
    <property type="match status" value="1"/>
</dbReference>
<dbReference type="AlphaFoldDB" id="A0A1D2VBW1"/>
<dbReference type="GO" id="GO:0005829">
    <property type="term" value="C:cytosol"/>
    <property type="evidence" value="ECO:0007669"/>
    <property type="project" value="TreeGrafter"/>
</dbReference>
<dbReference type="InParanoid" id="A0A1D2VBW1"/>
<keyword evidence="3" id="KW-1185">Reference proteome</keyword>
<dbReference type="GO" id="GO:0019239">
    <property type="term" value="F:deaminase activity"/>
    <property type="evidence" value="ECO:0007669"/>
    <property type="project" value="TreeGrafter"/>
</dbReference>
<dbReference type="STRING" id="1344418.A0A1D2VBW1"/>
<dbReference type="Gene3D" id="3.30.1330.40">
    <property type="entry name" value="RutC-like"/>
    <property type="match status" value="1"/>
</dbReference>
<accession>A0A1D2VBW1</accession>
<organism evidence="2 3">
    <name type="scientific">Ascoidea rubescens DSM 1968</name>
    <dbReference type="NCBI Taxonomy" id="1344418"/>
    <lineage>
        <taxon>Eukaryota</taxon>
        <taxon>Fungi</taxon>
        <taxon>Dikarya</taxon>
        <taxon>Ascomycota</taxon>
        <taxon>Saccharomycotina</taxon>
        <taxon>Saccharomycetes</taxon>
        <taxon>Ascoideaceae</taxon>
        <taxon>Ascoidea</taxon>
    </lineage>
</organism>
<dbReference type="InterPro" id="IPR006175">
    <property type="entry name" value="YjgF/YER057c/UK114"/>
</dbReference>
<dbReference type="CDD" id="cd00448">
    <property type="entry name" value="YjgF_YER057c_UK114_family"/>
    <property type="match status" value="1"/>
</dbReference>
<dbReference type="InterPro" id="IPR035959">
    <property type="entry name" value="RutC-like_sf"/>
</dbReference>